<evidence type="ECO:0000256" key="12">
    <source>
        <dbReference type="ARBA" id="ARBA00023075"/>
    </source>
</evidence>
<keyword evidence="6 16" id="KW-0812">Transmembrane</keyword>
<sequence>MLLLTLIFLPFFGSVSAGLFGFYIGRKGSVFITTLTTFLSCCLSLIIIRDSILYEYEYIIYISDWINSGLFNCNWCFLFDSLTMIMLVVITSISTVVHLYSSQYMAHDPHLSRFMSYLSLFTFFMIILVTGDNFIQMFVGWEGVGFCSYLLINFWFTRLQANKAAIKAMLVNRISDLILLLGVLTVFYNIQTIEYFSAFAAISLVKNFKFIFFNYLLSIIDVACILIFLGAMGKSAQIFFHLWLPDAMEGPTPVSALIHAATMVTAGVYLTARCSPMFEYSMFSLKVITVIGASTAFFASTVGLVQNDFKKIVAYSTCSQLGYMFFACGLSNYPLAIFHLSNHAYFKALLFLCSGAVIHAMGDEQDIRKMGGLRRILPFTYVMFLIGSLSLMGFPFLSGFYSKDLILEVALASFSETGHFAYWLGTIGAFFTAFYSTRLLFFAFLTETNAYKNIIKNAHDVPLEMGIPLGLLAFGSIFIGYISKDMFVGLGSDFWNNSIYINPFNNQMVDAEFLPTFFKLLPVILSFLGLFGALYLYFFKFKFLYNLKISKYGVYCYNFLNRKWYFDKIYYEFINQHILKIGYNVTYKMIDKGLIELCGPYGLTVVFSILSQKIILLQTGYIYHYSLLMFISAIFLINIIFFSIIYYFNIIPIILFLFIFLLIK</sequence>
<geneLocation type="mitochondrion" evidence="21"/>
<dbReference type="GO" id="GO:0042773">
    <property type="term" value="P:ATP synthesis coupled electron transport"/>
    <property type="evidence" value="ECO:0007669"/>
    <property type="project" value="InterPro"/>
</dbReference>
<dbReference type="Pfam" id="PF00662">
    <property type="entry name" value="Proton_antipo_N"/>
    <property type="match status" value="1"/>
</dbReference>
<dbReference type="GeneID" id="43964539"/>
<feature type="transmembrane region" description="Helical" evidence="16">
    <location>
        <begin position="312"/>
        <end position="332"/>
    </location>
</feature>
<keyword evidence="12 16" id="KW-0830">Ubiquinone</keyword>
<feature type="chain" id="PRO_5025457234" description="NADH-ubiquinone oxidoreductase chain 5" evidence="17">
    <location>
        <begin position="18"/>
        <end position="664"/>
    </location>
</feature>
<keyword evidence="7" id="KW-0999">Mitochondrion inner membrane</keyword>
<dbReference type="InterPro" id="IPR018393">
    <property type="entry name" value="NADHpl_OxRdtase_5_subgr"/>
</dbReference>
<feature type="transmembrane region" description="Helical" evidence="16">
    <location>
        <begin position="381"/>
        <end position="401"/>
    </location>
</feature>
<name>A0A6C0N9W8_PLAVT</name>
<evidence type="ECO:0000256" key="4">
    <source>
        <dbReference type="ARBA" id="ARBA00022448"/>
    </source>
</evidence>
<evidence type="ECO:0000256" key="14">
    <source>
        <dbReference type="ARBA" id="ARBA00023136"/>
    </source>
</evidence>
<dbReference type="GO" id="GO:0003954">
    <property type="term" value="F:NADH dehydrogenase activity"/>
    <property type="evidence" value="ECO:0007669"/>
    <property type="project" value="TreeGrafter"/>
</dbReference>
<evidence type="ECO:0000256" key="15">
    <source>
        <dbReference type="ARBA" id="ARBA00049551"/>
    </source>
</evidence>
<comment type="subcellular location">
    <subcellularLocation>
        <location evidence="1">Mitochondrion inner membrane</location>
        <topology evidence="1">Multi-pass membrane protein</topology>
    </subcellularLocation>
</comment>
<dbReference type="GO" id="GO:0008137">
    <property type="term" value="F:NADH dehydrogenase (ubiquinone) activity"/>
    <property type="evidence" value="ECO:0007669"/>
    <property type="project" value="UniProtKB-EC"/>
</dbReference>
<feature type="transmembrane region" description="Helical" evidence="16">
    <location>
        <begin position="421"/>
        <end position="445"/>
    </location>
</feature>
<evidence type="ECO:0000259" key="20">
    <source>
        <dbReference type="Pfam" id="PF06455"/>
    </source>
</evidence>
<keyword evidence="14 16" id="KW-0472">Membrane</keyword>
<evidence type="ECO:0000313" key="21">
    <source>
        <dbReference type="EMBL" id="QHW07487.1"/>
    </source>
</evidence>
<feature type="transmembrane region" description="Helical" evidence="16">
    <location>
        <begin position="254"/>
        <end position="272"/>
    </location>
</feature>
<evidence type="ECO:0000256" key="9">
    <source>
        <dbReference type="ARBA" id="ARBA00022982"/>
    </source>
</evidence>
<evidence type="ECO:0000256" key="10">
    <source>
        <dbReference type="ARBA" id="ARBA00022989"/>
    </source>
</evidence>
<keyword evidence="10 16" id="KW-1133">Transmembrane helix</keyword>
<dbReference type="PANTHER" id="PTHR42829">
    <property type="entry name" value="NADH-UBIQUINONE OXIDOREDUCTASE CHAIN 5"/>
    <property type="match status" value="1"/>
</dbReference>
<dbReference type="EC" id="7.1.1.2" evidence="2 16"/>
<proteinExistence type="inferred from homology"/>
<evidence type="ECO:0000256" key="16">
    <source>
        <dbReference type="RuleBase" id="RU003404"/>
    </source>
</evidence>
<dbReference type="Gene3D" id="1.20.5.2700">
    <property type="match status" value="1"/>
</dbReference>
<dbReference type="NCBIfam" id="TIGR01974">
    <property type="entry name" value="NDH_I_L"/>
    <property type="match status" value="1"/>
</dbReference>
<dbReference type="Pfam" id="PF00361">
    <property type="entry name" value="Proton_antipo_M"/>
    <property type="match status" value="1"/>
</dbReference>
<dbReference type="NCBIfam" id="NF005141">
    <property type="entry name" value="PRK06590.1"/>
    <property type="match status" value="1"/>
</dbReference>
<evidence type="ECO:0000259" key="18">
    <source>
        <dbReference type="Pfam" id="PF00361"/>
    </source>
</evidence>
<feature type="transmembrane region" description="Helical" evidence="16">
    <location>
        <begin position="27"/>
        <end position="46"/>
    </location>
</feature>
<feature type="transmembrane region" description="Helical" evidence="16">
    <location>
        <begin position="621"/>
        <end position="640"/>
    </location>
</feature>
<feature type="transmembrane region" description="Helical" evidence="16">
    <location>
        <begin position="84"/>
        <end position="102"/>
    </location>
</feature>
<feature type="transmembrane region" description="Helical" evidence="16">
    <location>
        <begin position="646"/>
        <end position="663"/>
    </location>
</feature>
<evidence type="ECO:0000259" key="19">
    <source>
        <dbReference type="Pfam" id="PF00662"/>
    </source>
</evidence>
<evidence type="ECO:0000256" key="13">
    <source>
        <dbReference type="ARBA" id="ARBA00023128"/>
    </source>
</evidence>
<keyword evidence="4 16" id="KW-0813">Transport</keyword>
<feature type="transmembrane region" description="Helical" evidence="16">
    <location>
        <begin position="517"/>
        <end position="538"/>
    </location>
</feature>
<keyword evidence="17" id="KW-0732">Signal</keyword>
<feature type="transmembrane region" description="Helical" evidence="16">
    <location>
        <begin position="466"/>
        <end position="483"/>
    </location>
</feature>
<dbReference type="SMR" id="A0A6C0N9W8"/>
<feature type="transmembrane region" description="Helical" evidence="16">
    <location>
        <begin position="211"/>
        <end position="233"/>
    </location>
</feature>
<evidence type="ECO:0000256" key="17">
    <source>
        <dbReference type="SAM" id="SignalP"/>
    </source>
</evidence>
<dbReference type="PANTHER" id="PTHR42829:SF2">
    <property type="entry name" value="NADH-UBIQUINONE OXIDOREDUCTASE CHAIN 5"/>
    <property type="match status" value="1"/>
</dbReference>
<dbReference type="InterPro" id="IPR010934">
    <property type="entry name" value="NADH_DH_su5_C"/>
</dbReference>
<evidence type="ECO:0000256" key="7">
    <source>
        <dbReference type="ARBA" id="ARBA00022792"/>
    </source>
</evidence>
<dbReference type="Pfam" id="PF06455">
    <property type="entry name" value="NADH5_C"/>
    <property type="match status" value="1"/>
</dbReference>
<comment type="catalytic activity">
    <reaction evidence="15 16">
        <text>a ubiquinone + NADH + 5 H(+)(in) = a ubiquinol + NAD(+) + 4 H(+)(out)</text>
        <dbReference type="Rhea" id="RHEA:29091"/>
        <dbReference type="Rhea" id="RHEA-COMP:9565"/>
        <dbReference type="Rhea" id="RHEA-COMP:9566"/>
        <dbReference type="ChEBI" id="CHEBI:15378"/>
        <dbReference type="ChEBI" id="CHEBI:16389"/>
        <dbReference type="ChEBI" id="CHEBI:17976"/>
        <dbReference type="ChEBI" id="CHEBI:57540"/>
        <dbReference type="ChEBI" id="CHEBI:57945"/>
        <dbReference type="EC" id="7.1.1.2"/>
    </reaction>
</comment>
<dbReference type="InterPro" id="IPR003945">
    <property type="entry name" value="NU5C-like"/>
</dbReference>
<evidence type="ECO:0000256" key="8">
    <source>
        <dbReference type="ARBA" id="ARBA00022967"/>
    </source>
</evidence>
<feature type="transmembrane region" description="Helical" evidence="16">
    <location>
        <begin position="137"/>
        <end position="156"/>
    </location>
</feature>
<feature type="domain" description="NADH dehydrogenase subunit 5 C-terminal" evidence="20">
    <location>
        <begin position="435"/>
        <end position="637"/>
    </location>
</feature>
<evidence type="ECO:0000256" key="11">
    <source>
        <dbReference type="ARBA" id="ARBA00023027"/>
    </source>
</evidence>
<feature type="transmembrane region" description="Helical" evidence="16">
    <location>
        <begin position="284"/>
        <end position="305"/>
    </location>
</feature>
<dbReference type="GO" id="GO:0015990">
    <property type="term" value="P:electron transport coupled proton transport"/>
    <property type="evidence" value="ECO:0007669"/>
    <property type="project" value="TreeGrafter"/>
</dbReference>
<keyword evidence="13 16" id="KW-0496">Mitochondrion</keyword>
<dbReference type="InterPro" id="IPR001750">
    <property type="entry name" value="ND/Mrp_TM"/>
</dbReference>
<dbReference type="RefSeq" id="YP_009729748.1">
    <property type="nucleotide sequence ID" value="NC_045922.1"/>
</dbReference>
<dbReference type="AlphaFoldDB" id="A0A6C0N9W8"/>
<feature type="transmembrane region" description="Helical" evidence="16">
    <location>
        <begin position="114"/>
        <end position="131"/>
    </location>
</feature>
<protein>
    <recommendedName>
        <fullName evidence="3 16">NADH-ubiquinone oxidoreductase chain 5</fullName>
        <ecNumber evidence="2 16">7.1.1.2</ecNumber>
    </recommendedName>
</protein>
<accession>A0A6C0N9W8</accession>
<feature type="transmembrane region" description="Helical" evidence="16">
    <location>
        <begin position="177"/>
        <end position="205"/>
    </location>
</feature>
<organism evidence="21">
    <name type="scientific">Plasmopara viticola</name>
    <name type="common">Downy mildew of grapevine</name>
    <name type="synonym">Botrytis viticola</name>
    <dbReference type="NCBI Taxonomy" id="143451"/>
    <lineage>
        <taxon>Eukaryota</taxon>
        <taxon>Sar</taxon>
        <taxon>Stramenopiles</taxon>
        <taxon>Oomycota</taxon>
        <taxon>Peronosporomycetes</taxon>
        <taxon>Peronosporales</taxon>
        <taxon>Peronosporaceae</taxon>
        <taxon>Plasmopara</taxon>
    </lineage>
</organism>
<reference evidence="21" key="1">
    <citation type="submission" date="2019-06" db="EMBL/GenBank/DDBJ databases">
        <title>A high-quality grapevine downy mildew genome assembly reveals rapidly evolving and lineage-specific putative host adaptation genes.</title>
        <authorList>
            <person name="Mazet I.D."/>
            <person name="Couture C."/>
            <person name="Gouzy J."/>
            <person name="Piron M.-C."/>
            <person name="Kuckly C."/>
            <person name="Bouchez O."/>
            <person name="Rispe C."/>
            <person name="Mestre P."/>
            <person name="Delmotte F."/>
        </authorList>
    </citation>
    <scope>NUCLEOTIDE SEQUENCE</scope>
</reference>
<evidence type="ECO:0000256" key="1">
    <source>
        <dbReference type="ARBA" id="ARBA00004448"/>
    </source>
</evidence>
<keyword evidence="8" id="KW-1278">Translocase</keyword>
<evidence type="ECO:0000256" key="2">
    <source>
        <dbReference type="ARBA" id="ARBA00012944"/>
    </source>
</evidence>
<dbReference type="InterPro" id="IPR001516">
    <property type="entry name" value="Proton_antipo_N"/>
</dbReference>
<evidence type="ECO:0000256" key="6">
    <source>
        <dbReference type="ARBA" id="ARBA00022692"/>
    </source>
</evidence>
<feature type="signal peptide" evidence="17">
    <location>
        <begin position="1"/>
        <end position="17"/>
    </location>
</feature>
<gene>
    <name evidence="21" type="primary">nad5</name>
</gene>
<keyword evidence="9" id="KW-0249">Electron transport</keyword>
<feature type="domain" description="NADH-Ubiquinone oxidoreductase (complex I) chain 5 N-terminal" evidence="19">
    <location>
        <begin position="65"/>
        <end position="115"/>
    </location>
</feature>
<dbReference type="PRINTS" id="PR01434">
    <property type="entry name" value="NADHDHGNASE5"/>
</dbReference>
<dbReference type="EMBL" id="MN105125">
    <property type="protein sequence ID" value="QHW07487.1"/>
    <property type="molecule type" value="Genomic_DNA"/>
</dbReference>
<keyword evidence="11 16" id="KW-0520">NAD</keyword>
<evidence type="ECO:0000256" key="5">
    <source>
        <dbReference type="ARBA" id="ARBA00022660"/>
    </source>
</evidence>
<evidence type="ECO:0000256" key="3">
    <source>
        <dbReference type="ARBA" id="ARBA00021096"/>
    </source>
</evidence>
<keyword evidence="5" id="KW-0679">Respiratory chain</keyword>
<comment type="similarity">
    <text evidence="16">Belongs to the complex I subunit 5 family.</text>
</comment>
<dbReference type="GO" id="GO:0005743">
    <property type="term" value="C:mitochondrial inner membrane"/>
    <property type="evidence" value="ECO:0007669"/>
    <property type="project" value="UniProtKB-SubCell"/>
</dbReference>
<comment type="function">
    <text evidence="16">Core subunit of the mitochondrial membrane respiratory chain NADH dehydrogenase (Complex I) which catalyzes electron transfer from NADH through the respiratory chain, using ubiquinone as an electron acceptor. Essential for the catalytic activity and assembly of complex I.</text>
</comment>
<feature type="domain" description="NADH:quinone oxidoreductase/Mrp antiporter transmembrane" evidence="18">
    <location>
        <begin position="132"/>
        <end position="419"/>
    </location>
</feature>